<organism evidence="2 3">
    <name type="scientific">Amycolatopsis rhizosphaerae</name>
    <dbReference type="NCBI Taxonomy" id="2053003"/>
    <lineage>
        <taxon>Bacteria</taxon>
        <taxon>Bacillati</taxon>
        <taxon>Actinomycetota</taxon>
        <taxon>Actinomycetes</taxon>
        <taxon>Pseudonocardiales</taxon>
        <taxon>Pseudonocardiaceae</taxon>
        <taxon>Amycolatopsis</taxon>
    </lineage>
</organism>
<dbReference type="OrthoDB" id="2971563at2"/>
<comment type="caution">
    <text evidence="2">The sequence shown here is derived from an EMBL/GenBank/DDBJ whole genome shotgun (WGS) entry which is preliminary data.</text>
</comment>
<dbReference type="Gene3D" id="3.60.15.10">
    <property type="entry name" value="Ribonuclease Z/Hydroxyacylglutathione hydrolase-like"/>
    <property type="match status" value="1"/>
</dbReference>
<dbReference type="EMBL" id="VJWX01000029">
    <property type="protein sequence ID" value="TVT59483.1"/>
    <property type="molecule type" value="Genomic_DNA"/>
</dbReference>
<dbReference type="PANTHER" id="PTHR42951">
    <property type="entry name" value="METALLO-BETA-LACTAMASE DOMAIN-CONTAINING"/>
    <property type="match status" value="1"/>
</dbReference>
<sequence length="249" mass="25843">MASRPVVTRVADGAYLVAGTAVNWVVLTDGDAVTLIDAGYPGDAGAVEAVLEGIGYRIGQVEAVLVTHAHIDHVGGLSGLLGRARFPVYLSEREVHHARGEYRQSAGPADVLGRLWRPGFPGWALSILRAGALRHVTLPDARPFPGPGPLDLPGRPVPVPTPGHTSGHSAYHLPDLGAVVSGDALVTGHPTSPAAGPQLLMPFFSHDNALAAASLDALTALDADLLLPGHGPLHRGPVREAVARARERA</sequence>
<gene>
    <name evidence="2" type="ORF">FNH05_05270</name>
</gene>
<dbReference type="AlphaFoldDB" id="A0A558DF47"/>
<proteinExistence type="predicted"/>
<dbReference type="Proteomes" id="UP000320011">
    <property type="component" value="Unassembled WGS sequence"/>
</dbReference>
<dbReference type="Pfam" id="PF00753">
    <property type="entry name" value="Lactamase_B"/>
    <property type="match status" value="1"/>
</dbReference>
<dbReference type="InterPro" id="IPR036866">
    <property type="entry name" value="RibonucZ/Hydroxyglut_hydro"/>
</dbReference>
<dbReference type="SMART" id="SM00849">
    <property type="entry name" value="Lactamase_B"/>
    <property type="match status" value="1"/>
</dbReference>
<evidence type="ECO:0000259" key="1">
    <source>
        <dbReference type="SMART" id="SM00849"/>
    </source>
</evidence>
<evidence type="ECO:0000313" key="2">
    <source>
        <dbReference type="EMBL" id="TVT59483.1"/>
    </source>
</evidence>
<evidence type="ECO:0000313" key="3">
    <source>
        <dbReference type="Proteomes" id="UP000320011"/>
    </source>
</evidence>
<accession>A0A558DF47</accession>
<dbReference type="InterPro" id="IPR050855">
    <property type="entry name" value="NDM-1-like"/>
</dbReference>
<dbReference type="InterPro" id="IPR001279">
    <property type="entry name" value="Metallo-B-lactamas"/>
</dbReference>
<keyword evidence="2" id="KW-0378">Hydrolase</keyword>
<reference evidence="2 3" key="2">
    <citation type="submission" date="2019-08" db="EMBL/GenBank/DDBJ databases">
        <title>Amycolatopsis acidicola sp. nov., isolated from peat swamp forest soil.</title>
        <authorList>
            <person name="Srisuk N."/>
        </authorList>
    </citation>
    <scope>NUCLEOTIDE SEQUENCE [LARGE SCALE GENOMIC DNA]</scope>
    <source>
        <strain evidence="2 3">TBRC 6029</strain>
    </source>
</reference>
<reference evidence="2 3" key="1">
    <citation type="submission" date="2019-07" db="EMBL/GenBank/DDBJ databases">
        <authorList>
            <person name="Duangmal K."/>
            <person name="Teo W.F.A."/>
        </authorList>
    </citation>
    <scope>NUCLEOTIDE SEQUENCE [LARGE SCALE GENOMIC DNA]</scope>
    <source>
        <strain evidence="2 3">TBRC 6029</strain>
    </source>
</reference>
<dbReference type="PANTHER" id="PTHR42951:SF14">
    <property type="entry name" value="METALLO-BETA-LACTAMASE SUPERFAMILY PROTEIN"/>
    <property type="match status" value="1"/>
</dbReference>
<feature type="domain" description="Metallo-beta-lactamase" evidence="1">
    <location>
        <begin position="21"/>
        <end position="230"/>
    </location>
</feature>
<name>A0A558DF47_9PSEU</name>
<protein>
    <submittedName>
        <fullName evidence="2">MBL fold metallo-hydrolase</fullName>
    </submittedName>
</protein>
<dbReference type="SUPFAM" id="SSF56281">
    <property type="entry name" value="Metallo-hydrolase/oxidoreductase"/>
    <property type="match status" value="1"/>
</dbReference>
<dbReference type="RefSeq" id="WP_144586128.1">
    <property type="nucleotide sequence ID" value="NZ_VJWX01000029.1"/>
</dbReference>
<dbReference type="GO" id="GO:0016787">
    <property type="term" value="F:hydrolase activity"/>
    <property type="evidence" value="ECO:0007669"/>
    <property type="project" value="UniProtKB-KW"/>
</dbReference>
<keyword evidence="3" id="KW-1185">Reference proteome</keyword>